<evidence type="ECO:0000313" key="2">
    <source>
        <dbReference type="EMBL" id="EDN02117.1"/>
    </source>
</evidence>
<evidence type="ECO:0000313" key="3">
    <source>
        <dbReference type="Proteomes" id="UP000003639"/>
    </source>
</evidence>
<organism evidence="2 3">
    <name type="scientific">Pseudoflavonifractor capillosus ATCC 29799</name>
    <dbReference type="NCBI Taxonomy" id="411467"/>
    <lineage>
        <taxon>Bacteria</taxon>
        <taxon>Bacillati</taxon>
        <taxon>Bacillota</taxon>
        <taxon>Clostridia</taxon>
        <taxon>Eubacteriales</taxon>
        <taxon>Oscillospiraceae</taxon>
        <taxon>Pseudoflavonifractor</taxon>
    </lineage>
</organism>
<name>A6NPN5_9FIRM</name>
<protein>
    <recommendedName>
        <fullName evidence="1">DUF1540 domain-containing protein</fullName>
    </recommendedName>
</protein>
<dbReference type="eggNOG" id="ENOG5033E33">
    <property type="taxonomic scope" value="Bacteria"/>
</dbReference>
<sequence>MFRSSILSLKEDYAMNSNPSIKCSVSSCAYHNSQQCACTLNEIKVGCTAANVADCAATECASFKLGDHGTCCKH</sequence>
<comment type="caution">
    <text evidence="2">The sequence shown here is derived from an EMBL/GenBank/DDBJ whole genome shotgun (WGS) entry which is preliminary data.</text>
</comment>
<reference evidence="2 3" key="1">
    <citation type="submission" date="2007-04" db="EMBL/GenBank/DDBJ databases">
        <authorList>
            <person name="Fulton L."/>
            <person name="Clifton S."/>
            <person name="Fulton B."/>
            <person name="Xu J."/>
            <person name="Minx P."/>
            <person name="Pepin K.H."/>
            <person name="Johnson M."/>
            <person name="Thiruvilangam P."/>
            <person name="Bhonagiri V."/>
            <person name="Nash W.E."/>
            <person name="Mardis E.R."/>
            <person name="Wilson R.K."/>
        </authorList>
    </citation>
    <scope>NUCLEOTIDE SEQUENCE [LARGE SCALE GENOMIC DNA]</scope>
    <source>
        <strain evidence="2 3">ATCC 29799</strain>
    </source>
</reference>
<evidence type="ECO:0000259" key="1">
    <source>
        <dbReference type="Pfam" id="PF07561"/>
    </source>
</evidence>
<accession>A6NPN5</accession>
<dbReference type="EMBL" id="AAXG02000001">
    <property type="protein sequence ID" value="EDN02117.1"/>
    <property type="molecule type" value="Genomic_DNA"/>
</dbReference>
<dbReference type="Proteomes" id="UP000003639">
    <property type="component" value="Unassembled WGS sequence"/>
</dbReference>
<dbReference type="AlphaFoldDB" id="A6NPN5"/>
<dbReference type="STRING" id="411467.BACCAP_00151"/>
<dbReference type="Pfam" id="PF07561">
    <property type="entry name" value="DUF1540"/>
    <property type="match status" value="1"/>
</dbReference>
<keyword evidence="3" id="KW-1185">Reference proteome</keyword>
<reference evidence="2 3" key="2">
    <citation type="submission" date="2007-06" db="EMBL/GenBank/DDBJ databases">
        <title>Draft genome sequence of Pseudoflavonifractor capillosus ATCC 29799.</title>
        <authorList>
            <person name="Sudarsanam P."/>
            <person name="Ley R."/>
            <person name="Guruge J."/>
            <person name="Turnbaugh P.J."/>
            <person name="Mahowald M."/>
            <person name="Liep D."/>
            <person name="Gordon J."/>
        </authorList>
    </citation>
    <scope>NUCLEOTIDE SEQUENCE [LARGE SCALE GENOMIC DNA]</scope>
    <source>
        <strain evidence="2 3">ATCC 29799</strain>
    </source>
</reference>
<dbReference type="InterPro" id="IPR011437">
    <property type="entry name" value="DUF1540"/>
</dbReference>
<proteinExistence type="predicted"/>
<feature type="domain" description="DUF1540" evidence="1">
    <location>
        <begin position="21"/>
        <end position="63"/>
    </location>
</feature>
<gene>
    <name evidence="2" type="ORF">BACCAP_00151</name>
</gene>